<feature type="compositionally biased region" description="Polar residues" evidence="1">
    <location>
        <begin position="295"/>
        <end position="305"/>
    </location>
</feature>
<comment type="caution">
    <text evidence="2">The sequence shown here is derived from an EMBL/GenBank/DDBJ whole genome shotgun (WGS) entry which is preliminary data.</text>
</comment>
<dbReference type="Proteomes" id="UP001150266">
    <property type="component" value="Unassembled WGS sequence"/>
</dbReference>
<protein>
    <submittedName>
        <fullName evidence="2">Uncharacterized protein</fullName>
    </submittedName>
</protein>
<sequence length="412" mass="44478">MDASRQASIITLFQQNALSMSPLDWSAFNKFRTRSDTSNTNSKMMEQKIRAVVLIGRALNRNKCVFDTALREVLLDNAVPERNGDTFLNALGDKTVGITDDHTLVFFSHLLKNIPEESNEFNQIQLVSTAETDTSTIPKSANPKRLSIDTEESDLRETKRSKSFGITRGKELWKRKHPPSNEEAHIKSYDPSIQARRPIGQSSVASAPLPSSLRRVPVRGTSAAVPRPIARPVTQSNTSRAVSGVHRQAVYLDHATNIPGSRTSAPSAFPSSDSWVEDDLDHLLETRSEPFESSGLETPSPNLGISDNDIRPASSTSSNHAEPGSDVSETLPAPTRTSAFSTSLPSSLLRATHALLNTAIPPSVLLCPTIIKPTLLDDTTVQLLSVAYSAIGALLAAHEAAAATRGESAGQA</sequence>
<gene>
    <name evidence="2" type="ORF">J3R30DRAFT_3679153</name>
</gene>
<name>A0A9W9AUS7_9AGAR</name>
<keyword evidence="3" id="KW-1185">Reference proteome</keyword>
<feature type="region of interest" description="Disordered" evidence="1">
    <location>
        <begin position="287"/>
        <end position="339"/>
    </location>
</feature>
<evidence type="ECO:0000313" key="2">
    <source>
        <dbReference type="EMBL" id="KAJ4490927.1"/>
    </source>
</evidence>
<accession>A0A9W9AUS7</accession>
<feature type="region of interest" description="Disordered" evidence="1">
    <location>
        <begin position="133"/>
        <end position="158"/>
    </location>
</feature>
<dbReference type="OrthoDB" id="2984845at2759"/>
<organism evidence="2 3">
    <name type="scientific">Lentinula aciculospora</name>
    <dbReference type="NCBI Taxonomy" id="153920"/>
    <lineage>
        <taxon>Eukaryota</taxon>
        <taxon>Fungi</taxon>
        <taxon>Dikarya</taxon>
        <taxon>Basidiomycota</taxon>
        <taxon>Agaricomycotina</taxon>
        <taxon>Agaricomycetes</taxon>
        <taxon>Agaricomycetidae</taxon>
        <taxon>Agaricales</taxon>
        <taxon>Marasmiineae</taxon>
        <taxon>Omphalotaceae</taxon>
        <taxon>Lentinula</taxon>
    </lineage>
</organism>
<reference evidence="2" key="1">
    <citation type="submission" date="2022-08" db="EMBL/GenBank/DDBJ databases">
        <title>A Global Phylogenomic Analysis of the Shiitake Genus Lentinula.</title>
        <authorList>
            <consortium name="DOE Joint Genome Institute"/>
            <person name="Sierra-Patev S."/>
            <person name="Min B."/>
            <person name="Naranjo-Ortiz M."/>
            <person name="Looney B."/>
            <person name="Konkel Z."/>
            <person name="Slot J.C."/>
            <person name="Sakamoto Y."/>
            <person name="Steenwyk J.L."/>
            <person name="Rokas A."/>
            <person name="Carro J."/>
            <person name="Camarero S."/>
            <person name="Ferreira P."/>
            <person name="Molpeceres G."/>
            <person name="Ruiz-Duenas F.J."/>
            <person name="Serrano A."/>
            <person name="Henrissat B."/>
            <person name="Drula E."/>
            <person name="Hughes K.W."/>
            <person name="Mata J.L."/>
            <person name="Ishikawa N.K."/>
            <person name="Vargas-Isla R."/>
            <person name="Ushijima S."/>
            <person name="Smith C.A."/>
            <person name="Ahrendt S."/>
            <person name="Andreopoulos W."/>
            <person name="He G."/>
            <person name="Labutti K."/>
            <person name="Lipzen A."/>
            <person name="Ng V."/>
            <person name="Riley R."/>
            <person name="Sandor L."/>
            <person name="Barry K."/>
            <person name="Martinez A.T."/>
            <person name="Xiao Y."/>
            <person name="Gibbons J.G."/>
            <person name="Terashima K."/>
            <person name="Grigoriev I.V."/>
            <person name="Hibbett D.S."/>
        </authorList>
    </citation>
    <scope>NUCLEOTIDE SEQUENCE</scope>
    <source>
        <strain evidence="2">JLM2183</strain>
    </source>
</reference>
<evidence type="ECO:0000313" key="3">
    <source>
        <dbReference type="Proteomes" id="UP001150266"/>
    </source>
</evidence>
<dbReference type="AlphaFoldDB" id="A0A9W9AUS7"/>
<evidence type="ECO:0000256" key="1">
    <source>
        <dbReference type="SAM" id="MobiDB-lite"/>
    </source>
</evidence>
<proteinExistence type="predicted"/>
<dbReference type="EMBL" id="JAOTPV010000001">
    <property type="protein sequence ID" value="KAJ4490927.1"/>
    <property type="molecule type" value="Genomic_DNA"/>
</dbReference>